<dbReference type="PANTHER" id="PTHR41807">
    <property type="entry name" value="GLUTATHIONE TRANSFERASE 3"/>
    <property type="match status" value="1"/>
</dbReference>
<keyword evidence="2" id="KW-0812">Transmembrane</keyword>
<organism evidence="3 4">
    <name type="scientific">Pisolithus microcarpus 441</name>
    <dbReference type="NCBI Taxonomy" id="765257"/>
    <lineage>
        <taxon>Eukaryota</taxon>
        <taxon>Fungi</taxon>
        <taxon>Dikarya</taxon>
        <taxon>Basidiomycota</taxon>
        <taxon>Agaricomycotina</taxon>
        <taxon>Agaricomycetes</taxon>
        <taxon>Agaricomycetidae</taxon>
        <taxon>Boletales</taxon>
        <taxon>Sclerodermatineae</taxon>
        <taxon>Pisolithaceae</taxon>
        <taxon>Pisolithus</taxon>
    </lineage>
</organism>
<protein>
    <recommendedName>
        <fullName evidence="5">SAP domain-containing protein</fullName>
    </recommendedName>
</protein>
<feature type="region of interest" description="Disordered" evidence="1">
    <location>
        <begin position="65"/>
        <end position="104"/>
    </location>
</feature>
<feature type="transmembrane region" description="Helical" evidence="2">
    <location>
        <begin position="263"/>
        <end position="285"/>
    </location>
</feature>
<dbReference type="HOGENOM" id="CLU_706084_0_0_1"/>
<evidence type="ECO:0008006" key="5">
    <source>
        <dbReference type="Google" id="ProtNLM"/>
    </source>
</evidence>
<dbReference type="Proteomes" id="UP000054018">
    <property type="component" value="Unassembled WGS sequence"/>
</dbReference>
<keyword evidence="4" id="KW-1185">Reference proteome</keyword>
<accession>A0A0C9ZBL8</accession>
<evidence type="ECO:0000313" key="3">
    <source>
        <dbReference type="EMBL" id="KIK23339.1"/>
    </source>
</evidence>
<evidence type="ECO:0000313" key="4">
    <source>
        <dbReference type="Proteomes" id="UP000054018"/>
    </source>
</evidence>
<feature type="compositionally biased region" description="Low complexity" evidence="1">
    <location>
        <begin position="70"/>
        <end position="84"/>
    </location>
</feature>
<feature type="transmembrane region" description="Helical" evidence="2">
    <location>
        <begin position="207"/>
        <end position="224"/>
    </location>
</feature>
<dbReference type="OrthoDB" id="5569309at2759"/>
<reference evidence="3 4" key="1">
    <citation type="submission" date="2014-04" db="EMBL/GenBank/DDBJ databases">
        <authorList>
            <consortium name="DOE Joint Genome Institute"/>
            <person name="Kuo A."/>
            <person name="Kohler A."/>
            <person name="Costa M.D."/>
            <person name="Nagy L.G."/>
            <person name="Floudas D."/>
            <person name="Copeland A."/>
            <person name="Barry K.W."/>
            <person name="Cichocki N."/>
            <person name="Veneault-Fourrey C."/>
            <person name="LaButti K."/>
            <person name="Lindquist E.A."/>
            <person name="Lipzen A."/>
            <person name="Lundell T."/>
            <person name="Morin E."/>
            <person name="Murat C."/>
            <person name="Sun H."/>
            <person name="Tunlid A."/>
            <person name="Henrissat B."/>
            <person name="Grigoriev I.V."/>
            <person name="Hibbett D.S."/>
            <person name="Martin F."/>
            <person name="Nordberg H.P."/>
            <person name="Cantor M.N."/>
            <person name="Hua S.X."/>
        </authorList>
    </citation>
    <scope>NUCLEOTIDE SEQUENCE [LARGE SCALE GENOMIC DNA]</scope>
    <source>
        <strain evidence="3 4">441</strain>
    </source>
</reference>
<dbReference type="InterPro" id="IPR038872">
    <property type="entry name" value="Put_GTT3"/>
</dbReference>
<dbReference type="GO" id="GO:0016020">
    <property type="term" value="C:membrane"/>
    <property type="evidence" value="ECO:0007669"/>
    <property type="project" value="TreeGrafter"/>
</dbReference>
<evidence type="ECO:0000256" key="2">
    <source>
        <dbReference type="SAM" id="Phobius"/>
    </source>
</evidence>
<dbReference type="AlphaFoldDB" id="A0A0C9ZBL8"/>
<sequence length="380" mass="41533">MAPVYTGSLQIKKKSELREIAVALHISDKGTREEIQSRIRKHLDENHQLEDDPVFVGLFTKRKRSVQPQSATASRSVPSSASQSPGVVLAQPVDSPKHTRSTRHFNVPDIIRESTPAPDAREVSMMLKKPPLSPEARPLPIDTVPTPAARGGGEVIPSTPKSILRSIATPSVDRAASSLRKVQADANQAAMQLLFSSRSVLSSSRNIWLISVFTEMLYILYVIIPWKTFELLPPQSVAGHTLHLSIHYAPLATLGSPTFWTILIHWAIPTIIVPALFGSLVSFNPVNSPTARAPRPLYFDALTASVIRVAVHYVYPYDALKSQVECVDILGARWRLLEASVVAALAFAEAIAVAPRAYAESKLRRAGTLKRASLGEPSQS</sequence>
<reference evidence="4" key="2">
    <citation type="submission" date="2015-01" db="EMBL/GenBank/DDBJ databases">
        <title>Evolutionary Origins and Diversification of the Mycorrhizal Mutualists.</title>
        <authorList>
            <consortium name="DOE Joint Genome Institute"/>
            <consortium name="Mycorrhizal Genomics Consortium"/>
            <person name="Kohler A."/>
            <person name="Kuo A."/>
            <person name="Nagy L.G."/>
            <person name="Floudas D."/>
            <person name="Copeland A."/>
            <person name="Barry K.W."/>
            <person name="Cichocki N."/>
            <person name="Veneault-Fourrey C."/>
            <person name="LaButti K."/>
            <person name="Lindquist E.A."/>
            <person name="Lipzen A."/>
            <person name="Lundell T."/>
            <person name="Morin E."/>
            <person name="Murat C."/>
            <person name="Riley R."/>
            <person name="Ohm R."/>
            <person name="Sun H."/>
            <person name="Tunlid A."/>
            <person name="Henrissat B."/>
            <person name="Grigoriev I.V."/>
            <person name="Hibbett D.S."/>
            <person name="Martin F."/>
        </authorList>
    </citation>
    <scope>NUCLEOTIDE SEQUENCE [LARGE SCALE GENOMIC DNA]</scope>
    <source>
        <strain evidence="4">441</strain>
    </source>
</reference>
<dbReference type="EMBL" id="KN833727">
    <property type="protein sequence ID" value="KIK23339.1"/>
    <property type="molecule type" value="Genomic_DNA"/>
</dbReference>
<keyword evidence="2" id="KW-1133">Transmembrane helix</keyword>
<dbReference type="PANTHER" id="PTHR41807:SF1">
    <property type="entry name" value="GLUTATHIONE TRANSFERASE 3"/>
    <property type="match status" value="1"/>
</dbReference>
<proteinExistence type="predicted"/>
<evidence type="ECO:0000256" key="1">
    <source>
        <dbReference type="SAM" id="MobiDB-lite"/>
    </source>
</evidence>
<gene>
    <name evidence="3" type="ORF">PISMIDRAFT_100699</name>
</gene>
<keyword evidence="2" id="KW-0472">Membrane</keyword>
<name>A0A0C9ZBL8_9AGAM</name>
<dbReference type="STRING" id="765257.A0A0C9ZBL8"/>